<dbReference type="PANTHER" id="PTHR16155">
    <property type="entry name" value="DED DOMAIN-CONTAINING PROTEIN"/>
    <property type="match status" value="1"/>
</dbReference>
<gene>
    <name evidence="1" type="ORF">D7322_21055</name>
</gene>
<dbReference type="EMBL" id="RBWS01000017">
    <property type="protein sequence ID" value="RKO69755.1"/>
    <property type="molecule type" value="Genomic_DNA"/>
</dbReference>
<dbReference type="GO" id="GO:0005737">
    <property type="term" value="C:cytoplasm"/>
    <property type="evidence" value="ECO:0007669"/>
    <property type="project" value="TreeGrafter"/>
</dbReference>
<dbReference type="InterPro" id="IPR011990">
    <property type="entry name" value="TPR-like_helical_dom_sf"/>
</dbReference>
<dbReference type="Gene3D" id="1.25.40.10">
    <property type="entry name" value="Tetratricopeptide repeat domain"/>
    <property type="match status" value="1"/>
</dbReference>
<accession>A0A420VU00</accession>
<name>A0A420VU00_9SPHI</name>
<dbReference type="RefSeq" id="WP_121126204.1">
    <property type="nucleotide sequence ID" value="NZ_RBWS01000017.1"/>
</dbReference>
<comment type="caution">
    <text evidence="1">The sequence shown here is derived from an EMBL/GenBank/DDBJ whole genome shotgun (WGS) entry which is preliminary data.</text>
</comment>
<organism evidence="1 2">
    <name type="scientific">Sphingobacterium puteale</name>
    <dbReference type="NCBI Taxonomy" id="2420510"/>
    <lineage>
        <taxon>Bacteria</taxon>
        <taxon>Pseudomonadati</taxon>
        <taxon>Bacteroidota</taxon>
        <taxon>Sphingobacteriia</taxon>
        <taxon>Sphingobacteriales</taxon>
        <taxon>Sphingobacteriaceae</taxon>
        <taxon>Sphingobacterium</taxon>
    </lineage>
</organism>
<evidence type="ECO:0000313" key="1">
    <source>
        <dbReference type="EMBL" id="RKO69755.1"/>
    </source>
</evidence>
<dbReference type="PANTHER" id="PTHR16155:SF19">
    <property type="entry name" value="DED DOMAIN-CONTAINING PROTEIN"/>
    <property type="match status" value="1"/>
</dbReference>
<proteinExistence type="predicted"/>
<sequence length="1355" mass="158086">MTPKFNYKIKNINSHTETAIEDYNRGNKENTLNNLRKAAEAICRAIILNKMGEVDGEKIILGEVDINLNPKSKRDIKTLLLNDLIKIVNDKRWLNQTIFHRLKDIHWGGNSGSHDSISVNQEVSDDDVKLCIIQYKNVLEWFYKTFLNSSVPSSLLDFENGKTIIKSNDSLIWSDFFLDCNQFNKDRSYVLIVPPNFDNLSENQFSIFSRINWSMIIDFNPETKENGLFKALSKNPGKYQIRPISIEEKDKRERIINVSHYTLNYIFANGISSIPGTISTDPRNWRSDLKYASFLKRLIEEYLIEKVQNTTYVYLYDERDYIQEIIRAVDESISNRGFAKHVIAYNDSEKLNRLEDEFRFYDVLLHNIPLELIIAGIERSLIPTVDTYESNLKQIPCRGQNDSDSFVDISSSFYSMQSKGVEILHQSIINVEIDNEDNNFYKGETISWNDLVADLDATRHISTDLTAMLQKWLDHNKGGFVVELRHKPGAGGTTLSRRMAYTFMRKYPTVIIDKYYRDKTNQVLFELSELTQKPILAVVEAFLVTQNELNALIRKINEDKKHVVVLYVIRSFNGDYRGSDKSKTLILSDKTIDLIERDKFYSKYFQSASSIAKEELKKLKLKNPGACEVIDFAITAYQEEYSSSKLEDYILYHLNKLPQNHLKFIGFASMIYYYAQISTMDLWFSNLFENGSLSSDYLNKKEDEKYILKLFIHELDEEYEETNYWRPRFNLFAEEQMALTFVGLNKAKKGNWKDFLARWSIDLIKTCKANHATLTDDLRDMFKSLFLNRDNEDVLGQDDNYEYSSGADRKFSTLIRHIGKKEEQYNVLKALVDSYPNESHLRGHLGRFLYEKATEQLDFEKAYDEITQAIELGENDYNLWHLKGMSSRRRIEFLIRSDISKLNEDEISELEEFIKELTETANEDFEKSRAINPHNLHSHTAQVQMLIQVINNGRRLSKSNNQFDFLTNKEYKWYDNQLSEIMNLIDEAKYIIELSTDLDQSLIIEKSKRMIQDCEGKLFRLQGEYSSSVDKFKQLANSSDRDLRPYYRRMFIYSTLASKVDNNFKKFPEAWNKLSPFEFESIIKVILQNIEDEPDNTVHAKMWLQAVRHSKGYTSLDDAISIIKLWYNNSGKYEIPHLEATYYLYVLYACKAISEGDSVSDFTLNEAKAYIKECKERKVNDKFSFEWYGKGEGIKILTSHTKVGKMNPNTRFFDKTEFLGRVEGTIALIDDRQKGRIKLRCGLDAFFVPSNGGFEKDRDELTNVNFYIGFRQDQLMAWEVKKIGIDNIAVNSDSVDIEGYDLIDELIEEPLAIEKIIEPTKIEKNFEVEKVSIKQPKVLGKIDLSQFDKYKKKRK</sequence>
<reference evidence="1 2" key="1">
    <citation type="submission" date="2018-10" db="EMBL/GenBank/DDBJ databases">
        <title>Sphingobacterium sp. M05W1-28.</title>
        <authorList>
            <person name="Cai H."/>
        </authorList>
    </citation>
    <scope>NUCLEOTIDE SEQUENCE [LARGE SCALE GENOMIC DNA]</scope>
    <source>
        <strain evidence="1 2">M05W1-28</strain>
    </source>
</reference>
<evidence type="ECO:0000313" key="2">
    <source>
        <dbReference type="Proteomes" id="UP000282423"/>
    </source>
</evidence>
<protein>
    <submittedName>
        <fullName evidence="1">Uncharacterized protein</fullName>
    </submittedName>
</protein>
<dbReference type="Proteomes" id="UP000282423">
    <property type="component" value="Unassembled WGS sequence"/>
</dbReference>
<dbReference type="OrthoDB" id="3880775at2"/>
<keyword evidence="2" id="KW-1185">Reference proteome</keyword>